<reference evidence="6 7" key="1">
    <citation type="submission" date="2019-03" db="EMBL/GenBank/DDBJ databases">
        <authorList>
            <person name="Gaulin E."/>
            <person name="Dumas B."/>
        </authorList>
    </citation>
    <scope>NUCLEOTIDE SEQUENCE [LARGE SCALE GENOMIC DNA]</scope>
    <source>
        <strain evidence="6">CBS 568.67</strain>
    </source>
</reference>
<evidence type="ECO:0000313" key="7">
    <source>
        <dbReference type="Proteomes" id="UP000332933"/>
    </source>
</evidence>
<dbReference type="SMART" id="SM00102">
    <property type="entry name" value="ADF"/>
    <property type="match status" value="1"/>
</dbReference>
<dbReference type="GO" id="GO:0003779">
    <property type="term" value="F:actin binding"/>
    <property type="evidence" value="ECO:0007669"/>
    <property type="project" value="UniProtKB-KW"/>
</dbReference>
<evidence type="ECO:0000313" key="6">
    <source>
        <dbReference type="EMBL" id="VFT81248.1"/>
    </source>
</evidence>
<dbReference type="InterPro" id="IPR017904">
    <property type="entry name" value="ADF/Cofilin"/>
</dbReference>
<evidence type="ECO:0000256" key="3">
    <source>
        <dbReference type="SAM" id="MobiDB-lite"/>
    </source>
</evidence>
<dbReference type="Proteomes" id="UP000332933">
    <property type="component" value="Unassembled WGS sequence"/>
</dbReference>
<evidence type="ECO:0000259" key="4">
    <source>
        <dbReference type="PROSITE" id="PS51263"/>
    </source>
</evidence>
<dbReference type="InterPro" id="IPR029006">
    <property type="entry name" value="ADF-H/Gelsolin-like_dom_sf"/>
</dbReference>
<dbReference type="PROSITE" id="PS51263">
    <property type="entry name" value="ADF_H"/>
    <property type="match status" value="1"/>
</dbReference>
<evidence type="ECO:0000256" key="2">
    <source>
        <dbReference type="ARBA" id="ARBA00023203"/>
    </source>
</evidence>
<comment type="similarity">
    <text evidence="1">Belongs to the actin-binding proteins ADF family.</text>
</comment>
<dbReference type="GO" id="GO:0030042">
    <property type="term" value="P:actin filament depolymerization"/>
    <property type="evidence" value="ECO:0007669"/>
    <property type="project" value="InterPro"/>
</dbReference>
<gene>
    <name evidence="6" type="primary">Aste57867_4118</name>
    <name evidence="5" type="ORF">As57867_004107</name>
    <name evidence="6" type="ORF">ASTE57867_4118</name>
</gene>
<keyword evidence="2" id="KW-0009">Actin-binding</keyword>
<organism evidence="6 7">
    <name type="scientific">Aphanomyces stellatus</name>
    <dbReference type="NCBI Taxonomy" id="120398"/>
    <lineage>
        <taxon>Eukaryota</taxon>
        <taxon>Sar</taxon>
        <taxon>Stramenopiles</taxon>
        <taxon>Oomycota</taxon>
        <taxon>Saprolegniomycetes</taxon>
        <taxon>Saprolegniales</taxon>
        <taxon>Verrucalvaceae</taxon>
        <taxon>Aphanomyces</taxon>
    </lineage>
</organism>
<dbReference type="PANTHER" id="PTHR11913">
    <property type="entry name" value="COFILIN-RELATED"/>
    <property type="match status" value="1"/>
</dbReference>
<name>A0A485KEY8_9STRA</name>
<reference evidence="5" key="2">
    <citation type="submission" date="2019-06" db="EMBL/GenBank/DDBJ databases">
        <title>Genomics analysis of Aphanomyces spp. identifies a new class of oomycete effector associated with host adaptation.</title>
        <authorList>
            <person name="Gaulin E."/>
        </authorList>
    </citation>
    <scope>NUCLEOTIDE SEQUENCE</scope>
    <source>
        <strain evidence="5">CBS 578.67</strain>
    </source>
</reference>
<proteinExistence type="inferred from homology"/>
<accession>A0A485KEY8</accession>
<dbReference type="EMBL" id="CAADRA010000884">
    <property type="protein sequence ID" value="VFT81248.1"/>
    <property type="molecule type" value="Genomic_DNA"/>
</dbReference>
<protein>
    <submittedName>
        <fullName evidence="6">Aste57867_4118 protein</fullName>
    </submittedName>
</protein>
<dbReference type="InterPro" id="IPR002108">
    <property type="entry name" value="ADF-H"/>
</dbReference>
<keyword evidence="7" id="KW-1185">Reference proteome</keyword>
<evidence type="ECO:0000256" key="1">
    <source>
        <dbReference type="ARBA" id="ARBA00006844"/>
    </source>
</evidence>
<feature type="domain" description="ADF-H" evidence="4">
    <location>
        <begin position="22"/>
        <end position="153"/>
    </location>
</feature>
<dbReference type="GO" id="GO:0015629">
    <property type="term" value="C:actin cytoskeleton"/>
    <property type="evidence" value="ECO:0007669"/>
    <property type="project" value="InterPro"/>
</dbReference>
<sequence>MAEPHTKTAGLPLNMHAPGASSDPIQPTEEALKAFKDIKMKRSYRYVFYRIDGSSVVVDKTGAPATTHVDLLQSLPHADCRFVIYDHDVQLPDGRRSSKLYFLFWSPPSAPPMAKMAYSHGKSAFRGQCDGCLDINASDLGDVQSALGLATDDDDDDDDEF</sequence>
<dbReference type="OrthoDB" id="10249245at2759"/>
<dbReference type="CDD" id="cd11286">
    <property type="entry name" value="ADF_cofilin_like"/>
    <property type="match status" value="1"/>
</dbReference>
<feature type="region of interest" description="Disordered" evidence="3">
    <location>
        <begin position="1"/>
        <end position="25"/>
    </location>
</feature>
<evidence type="ECO:0000313" key="5">
    <source>
        <dbReference type="EMBL" id="KAF0713982.1"/>
    </source>
</evidence>
<dbReference type="EMBL" id="VJMH01000884">
    <property type="protein sequence ID" value="KAF0713982.1"/>
    <property type="molecule type" value="Genomic_DNA"/>
</dbReference>
<dbReference type="SUPFAM" id="SSF55753">
    <property type="entry name" value="Actin depolymerizing proteins"/>
    <property type="match status" value="1"/>
</dbReference>
<dbReference type="Pfam" id="PF00241">
    <property type="entry name" value="Cofilin_ADF"/>
    <property type="match status" value="1"/>
</dbReference>
<dbReference type="AlphaFoldDB" id="A0A485KEY8"/>
<dbReference type="Gene3D" id="3.40.20.10">
    <property type="entry name" value="Severin"/>
    <property type="match status" value="1"/>
</dbReference>